<accession>A0A9J7ANU6</accession>
<keyword evidence="11 14" id="KW-0573">Peptidoglycan synthesis</keyword>
<keyword evidence="12 14" id="KW-0961">Cell wall biogenesis/degradation</keyword>
<evidence type="ECO:0000313" key="19">
    <source>
        <dbReference type="EMBL" id="UUX49088.1"/>
    </source>
</evidence>
<sequence>MSKHVAVLMGGWSAEREVSLSSGHECAKALRDAGYRVTEVDVDRQIPFRLAELKPDVCFNALHGRIGEDGNIQGLLNIMEIPYTHSGVEASAIAMDKPRAKELFARAGIKCPVGVVRSREEALEREALKRPYVLKPIDQGSSLGVHIVRPGDNYRPTEQDWPFGDMVLEEKFIAGRELTVAVLDGAALAVTEITSEHGFYDYDAKYADGGSIHILPAELPKAVTEKALEMAEKAHSALGCRGVSRADLRFDDTAGDVGPDGLYLLEVNTQPGMTPTSLVPEQAALRGMNFPALCAKLVEDARCDY</sequence>
<evidence type="ECO:0000256" key="7">
    <source>
        <dbReference type="ARBA" id="ARBA00022598"/>
    </source>
</evidence>
<evidence type="ECO:0000256" key="13">
    <source>
        <dbReference type="ARBA" id="ARBA00047614"/>
    </source>
</evidence>
<evidence type="ECO:0000256" key="8">
    <source>
        <dbReference type="ARBA" id="ARBA00022741"/>
    </source>
</evidence>
<keyword evidence="16" id="KW-0464">Manganese</keyword>
<name>A0A9J7ANU6_9PROT</name>
<dbReference type="Gene3D" id="3.30.1490.20">
    <property type="entry name" value="ATP-grasp fold, A domain"/>
    <property type="match status" value="1"/>
</dbReference>
<dbReference type="EMBL" id="CP102480">
    <property type="protein sequence ID" value="UUX49088.1"/>
    <property type="molecule type" value="Genomic_DNA"/>
</dbReference>
<dbReference type="SUPFAM" id="SSF56059">
    <property type="entry name" value="Glutathione synthetase ATP-binding domain-like"/>
    <property type="match status" value="1"/>
</dbReference>
<dbReference type="PROSITE" id="PS50975">
    <property type="entry name" value="ATP_GRASP"/>
    <property type="match status" value="1"/>
</dbReference>
<dbReference type="NCBIfam" id="NF002378">
    <property type="entry name" value="PRK01372.1"/>
    <property type="match status" value="1"/>
</dbReference>
<dbReference type="PANTHER" id="PTHR23132">
    <property type="entry name" value="D-ALANINE--D-ALANINE LIGASE"/>
    <property type="match status" value="1"/>
</dbReference>
<dbReference type="Gene3D" id="3.30.470.20">
    <property type="entry name" value="ATP-grasp fold, B domain"/>
    <property type="match status" value="1"/>
</dbReference>
<feature type="active site" evidence="15">
    <location>
        <position position="15"/>
    </location>
</feature>
<dbReference type="InterPro" id="IPR013815">
    <property type="entry name" value="ATP_grasp_subdomain_1"/>
</dbReference>
<keyword evidence="8 17" id="KW-0547">Nucleotide-binding</keyword>
<feature type="binding site" evidence="16">
    <location>
        <position position="247"/>
    </location>
    <ligand>
        <name>Mg(2+)</name>
        <dbReference type="ChEBI" id="CHEBI:18420"/>
        <label>1</label>
    </ligand>
</feature>
<feature type="binding site" evidence="16">
    <location>
        <position position="266"/>
    </location>
    <ligand>
        <name>Mg(2+)</name>
        <dbReference type="ChEBI" id="CHEBI:18420"/>
        <label>1</label>
    </ligand>
</feature>
<keyword evidence="20" id="KW-1185">Reference proteome</keyword>
<gene>
    <name evidence="14" type="primary">ddl</name>
    <name evidence="19" type="ORF">NUH88_16985</name>
</gene>
<evidence type="ECO:0000256" key="12">
    <source>
        <dbReference type="ARBA" id="ARBA00023316"/>
    </source>
</evidence>
<evidence type="ECO:0000256" key="6">
    <source>
        <dbReference type="ARBA" id="ARBA00022490"/>
    </source>
</evidence>
<feature type="binding site" evidence="16">
    <location>
        <position position="268"/>
    </location>
    <ligand>
        <name>Mg(2+)</name>
        <dbReference type="ChEBI" id="CHEBI:18420"/>
        <label>2</label>
    </ligand>
</feature>
<dbReference type="InterPro" id="IPR011095">
    <property type="entry name" value="Dala_Dala_lig_C"/>
</dbReference>
<comment type="cofactor">
    <cofactor evidence="16">
        <name>Mg(2+)</name>
        <dbReference type="ChEBI" id="CHEBI:18420"/>
    </cofactor>
    <cofactor evidence="16">
        <name>Mn(2+)</name>
        <dbReference type="ChEBI" id="CHEBI:29035"/>
    </cofactor>
    <text evidence="16">Binds 2 magnesium or manganese ions per subunit.</text>
</comment>
<dbReference type="NCBIfam" id="TIGR01205">
    <property type="entry name" value="D_ala_D_alaTIGR"/>
    <property type="match status" value="1"/>
</dbReference>
<keyword evidence="6 14" id="KW-0963">Cytoplasm</keyword>
<keyword evidence="16" id="KW-0479">Metal-binding</keyword>
<evidence type="ECO:0000313" key="20">
    <source>
        <dbReference type="Proteomes" id="UP001060336"/>
    </source>
</evidence>
<evidence type="ECO:0000256" key="1">
    <source>
        <dbReference type="ARBA" id="ARBA00001936"/>
    </source>
</evidence>
<keyword evidence="7 14" id="KW-0436">Ligase</keyword>
<protein>
    <recommendedName>
        <fullName evidence="5 14">D-alanine--D-alanine ligase</fullName>
        <ecNumber evidence="5 14">6.3.2.4</ecNumber>
    </recommendedName>
    <alternativeName>
        <fullName evidence="14">D-Ala-D-Ala ligase</fullName>
    </alternativeName>
    <alternativeName>
        <fullName evidence="14">D-alanylalanine synthetase</fullName>
    </alternativeName>
</protein>
<dbReference type="Gene3D" id="3.40.50.20">
    <property type="match status" value="1"/>
</dbReference>
<comment type="similarity">
    <text evidence="4 14">Belongs to the D-alanine--D-alanine ligase family.</text>
</comment>
<evidence type="ECO:0000256" key="3">
    <source>
        <dbReference type="ARBA" id="ARBA00004496"/>
    </source>
</evidence>
<keyword evidence="10 14" id="KW-0133">Cell shape</keyword>
<comment type="pathway">
    <text evidence="14">Cell wall biogenesis; peptidoglycan biosynthesis.</text>
</comment>
<dbReference type="AlphaFoldDB" id="A0A9J7ANU6"/>
<dbReference type="InterPro" id="IPR011127">
    <property type="entry name" value="Dala_Dala_lig_N"/>
</dbReference>
<evidence type="ECO:0000256" key="4">
    <source>
        <dbReference type="ARBA" id="ARBA00010871"/>
    </source>
</evidence>
<feature type="domain" description="ATP-grasp" evidence="18">
    <location>
        <begin position="101"/>
        <end position="299"/>
    </location>
</feature>
<evidence type="ECO:0000256" key="14">
    <source>
        <dbReference type="HAMAP-Rule" id="MF_00047"/>
    </source>
</evidence>
<dbReference type="InterPro" id="IPR005905">
    <property type="entry name" value="D_ala_D_ala"/>
</dbReference>
<evidence type="ECO:0000256" key="2">
    <source>
        <dbReference type="ARBA" id="ARBA00003921"/>
    </source>
</evidence>
<comment type="cofactor">
    <cofactor evidence="1">
        <name>Mn(2+)</name>
        <dbReference type="ChEBI" id="CHEBI:29035"/>
    </cofactor>
</comment>
<evidence type="ECO:0000256" key="16">
    <source>
        <dbReference type="PIRSR" id="PIRSR039102-3"/>
    </source>
</evidence>
<dbReference type="PROSITE" id="PS00843">
    <property type="entry name" value="DALA_DALA_LIGASE_1"/>
    <property type="match status" value="1"/>
</dbReference>
<dbReference type="GO" id="GO:0008360">
    <property type="term" value="P:regulation of cell shape"/>
    <property type="evidence" value="ECO:0007669"/>
    <property type="project" value="UniProtKB-KW"/>
</dbReference>
<comment type="catalytic activity">
    <reaction evidence="13 14">
        <text>2 D-alanine + ATP = D-alanyl-D-alanine + ADP + phosphate + H(+)</text>
        <dbReference type="Rhea" id="RHEA:11224"/>
        <dbReference type="ChEBI" id="CHEBI:15378"/>
        <dbReference type="ChEBI" id="CHEBI:30616"/>
        <dbReference type="ChEBI" id="CHEBI:43474"/>
        <dbReference type="ChEBI" id="CHEBI:57416"/>
        <dbReference type="ChEBI" id="CHEBI:57822"/>
        <dbReference type="ChEBI" id="CHEBI:456216"/>
        <dbReference type="EC" id="6.3.2.4"/>
    </reaction>
</comment>
<dbReference type="GO" id="GO:0008716">
    <property type="term" value="F:D-alanine-D-alanine ligase activity"/>
    <property type="evidence" value="ECO:0007669"/>
    <property type="project" value="UniProtKB-UniRule"/>
</dbReference>
<evidence type="ECO:0000256" key="10">
    <source>
        <dbReference type="ARBA" id="ARBA00022960"/>
    </source>
</evidence>
<comment type="function">
    <text evidence="2 14">Cell wall formation.</text>
</comment>
<proteinExistence type="inferred from homology"/>
<dbReference type="Pfam" id="PF07478">
    <property type="entry name" value="Dala_Dala_lig_C"/>
    <property type="match status" value="1"/>
</dbReference>
<reference evidence="19" key="1">
    <citation type="submission" date="2022-08" db="EMBL/GenBank/DDBJ databases">
        <title>Nisaea acidiphila sp. nov., isolated from a marine algal debris and emended description of the genus Nisaea Urios et al. 2008.</title>
        <authorList>
            <person name="Kwon K."/>
        </authorList>
    </citation>
    <scope>NUCLEOTIDE SEQUENCE</scope>
    <source>
        <strain evidence="19">MEBiC11861</strain>
    </source>
</reference>
<dbReference type="InterPro" id="IPR016185">
    <property type="entry name" value="PreATP-grasp_dom_sf"/>
</dbReference>
<evidence type="ECO:0000256" key="9">
    <source>
        <dbReference type="ARBA" id="ARBA00022840"/>
    </source>
</evidence>
<dbReference type="PIRSF" id="PIRSF039102">
    <property type="entry name" value="Ddl/VanB"/>
    <property type="match status" value="1"/>
</dbReference>
<dbReference type="GO" id="GO:0071555">
    <property type="term" value="P:cell wall organization"/>
    <property type="evidence" value="ECO:0007669"/>
    <property type="project" value="UniProtKB-KW"/>
</dbReference>
<dbReference type="Pfam" id="PF01820">
    <property type="entry name" value="Dala_Dala_lig_N"/>
    <property type="match status" value="1"/>
</dbReference>
<dbReference type="SUPFAM" id="SSF52440">
    <property type="entry name" value="PreATP-grasp domain"/>
    <property type="match status" value="1"/>
</dbReference>
<evidence type="ECO:0000256" key="17">
    <source>
        <dbReference type="PROSITE-ProRule" id="PRU00409"/>
    </source>
</evidence>
<dbReference type="GO" id="GO:0005524">
    <property type="term" value="F:ATP binding"/>
    <property type="evidence" value="ECO:0007669"/>
    <property type="project" value="UniProtKB-UniRule"/>
</dbReference>
<feature type="active site" evidence="15">
    <location>
        <position position="141"/>
    </location>
</feature>
<dbReference type="EC" id="6.3.2.4" evidence="5 14"/>
<dbReference type="HAMAP" id="MF_00047">
    <property type="entry name" value="Dala_Dala_lig"/>
    <property type="match status" value="1"/>
</dbReference>
<feature type="binding site" evidence="16">
    <location>
        <position position="266"/>
    </location>
    <ligand>
        <name>Mg(2+)</name>
        <dbReference type="ChEBI" id="CHEBI:18420"/>
        <label>2</label>
    </ligand>
</feature>
<dbReference type="InterPro" id="IPR011761">
    <property type="entry name" value="ATP-grasp"/>
</dbReference>
<dbReference type="KEGG" id="naci:NUH88_16985"/>
<dbReference type="GO" id="GO:0005737">
    <property type="term" value="C:cytoplasm"/>
    <property type="evidence" value="ECO:0007669"/>
    <property type="project" value="UniProtKB-SubCell"/>
</dbReference>
<keyword evidence="16" id="KW-0460">Magnesium</keyword>
<keyword evidence="9 17" id="KW-0067">ATP-binding</keyword>
<organism evidence="19 20">
    <name type="scientific">Nisaea acidiphila</name>
    <dbReference type="NCBI Taxonomy" id="1862145"/>
    <lineage>
        <taxon>Bacteria</taxon>
        <taxon>Pseudomonadati</taxon>
        <taxon>Pseudomonadota</taxon>
        <taxon>Alphaproteobacteria</taxon>
        <taxon>Rhodospirillales</taxon>
        <taxon>Thalassobaculaceae</taxon>
        <taxon>Nisaea</taxon>
    </lineage>
</organism>
<dbReference type="InterPro" id="IPR000291">
    <property type="entry name" value="D-Ala_lig_Van_CS"/>
</dbReference>
<evidence type="ECO:0000259" key="18">
    <source>
        <dbReference type="PROSITE" id="PS50975"/>
    </source>
</evidence>
<dbReference type="GO" id="GO:0046872">
    <property type="term" value="F:metal ion binding"/>
    <property type="evidence" value="ECO:0007669"/>
    <property type="project" value="UniProtKB-KW"/>
</dbReference>
<evidence type="ECO:0000256" key="11">
    <source>
        <dbReference type="ARBA" id="ARBA00022984"/>
    </source>
</evidence>
<dbReference type="GO" id="GO:0009252">
    <property type="term" value="P:peptidoglycan biosynthetic process"/>
    <property type="evidence" value="ECO:0007669"/>
    <property type="project" value="UniProtKB-UniRule"/>
</dbReference>
<feature type="active site" evidence="15">
    <location>
        <position position="277"/>
    </location>
</feature>
<evidence type="ECO:0000256" key="15">
    <source>
        <dbReference type="PIRSR" id="PIRSR039102-1"/>
    </source>
</evidence>
<dbReference type="PANTHER" id="PTHR23132:SF23">
    <property type="entry name" value="D-ALANINE--D-ALANINE LIGASE B"/>
    <property type="match status" value="1"/>
</dbReference>
<comment type="subcellular location">
    <subcellularLocation>
        <location evidence="3 14">Cytoplasm</location>
    </subcellularLocation>
</comment>
<evidence type="ECO:0000256" key="5">
    <source>
        <dbReference type="ARBA" id="ARBA00012216"/>
    </source>
</evidence>
<dbReference type="Proteomes" id="UP001060336">
    <property type="component" value="Chromosome"/>
</dbReference>
<dbReference type="RefSeq" id="WP_257767589.1">
    <property type="nucleotide sequence ID" value="NZ_CP102480.1"/>
</dbReference>